<dbReference type="InterPro" id="IPR011042">
    <property type="entry name" value="6-blade_b-propeller_TolB-like"/>
</dbReference>
<dbReference type="Pfam" id="PF03022">
    <property type="entry name" value="MRJP"/>
    <property type="match status" value="1"/>
</dbReference>
<dbReference type="PRINTS" id="PR01366">
    <property type="entry name" value="ROYALJELLY"/>
</dbReference>
<evidence type="ECO:0000256" key="3">
    <source>
        <dbReference type="ARBA" id="ARBA00022525"/>
    </source>
</evidence>
<protein>
    <recommendedName>
        <fullName evidence="8">Bee-milk protein</fullName>
    </recommendedName>
</protein>
<dbReference type="GO" id="GO:0005576">
    <property type="term" value="C:extracellular region"/>
    <property type="evidence" value="ECO:0007669"/>
    <property type="project" value="UniProtKB-SubCell"/>
</dbReference>
<gene>
    <name evidence="6" type="ORF">CLODIP_2_CD01207</name>
</gene>
<evidence type="ECO:0000256" key="5">
    <source>
        <dbReference type="SAM" id="MobiDB-lite"/>
    </source>
</evidence>
<evidence type="ECO:0000313" key="6">
    <source>
        <dbReference type="EMBL" id="CAB3381798.1"/>
    </source>
</evidence>
<feature type="compositionally biased region" description="Low complexity" evidence="5">
    <location>
        <begin position="128"/>
        <end position="137"/>
    </location>
</feature>
<sequence>MIVFEAAGITPLGIFPPPLEFFLQKNNYILERQCSPPLPHQLISSNYISAKSGERSRSAGHSTHRRRTVKTLLHTRILRSFRNLHTNQMRLWLHLFSLVAAGLCVHAFSYNGGNSQSGNPGGNKRPPQNQQSQSSGQSRLREVFSWTQLDFVYPNQRAREQAINSGAFVPDGSMVPISVFGAGNRVFLAMPRWKNGVPATLAYADLSSTNRSPPLIPYPSWELNRQGNCQGLTSVFRVMIDDCDRMWVLDTGLVNTFEDGKRICPPQVVTIDLKTDRIINRFRIPQSALKEDSLPVTIEVEYPKGTCGKLTDAVVYMADTTTYAIIVADLSTNRAWRVTDKTVFPSPEAGTFNVAGETFELMDGVLALALGPNLGQRGRTLYFSAMSSFQQRWVQTSVLRNESAANNQPLAFQTGTQMRPGQSAGSGMDKNGVLFFGFVNSDTLACWNTRKSFEPKNIAKLAQNSQTMQFFATVSVDKRQRVWAISSRFQSFFSGTMNPRDVNFRVFMAESSTELIKDTVCANDASNLNAPQQLVFRP</sequence>
<evidence type="ECO:0000256" key="4">
    <source>
        <dbReference type="ARBA" id="ARBA00023180"/>
    </source>
</evidence>
<dbReference type="EMBL" id="CADEPI010000247">
    <property type="protein sequence ID" value="CAB3381798.1"/>
    <property type="molecule type" value="Genomic_DNA"/>
</dbReference>
<comment type="similarity">
    <text evidence="2">Belongs to the major royal jelly protein family.</text>
</comment>
<evidence type="ECO:0000313" key="7">
    <source>
        <dbReference type="Proteomes" id="UP000494165"/>
    </source>
</evidence>
<dbReference type="OrthoDB" id="8184345at2759"/>
<accession>A0A8S1DDZ8</accession>
<dbReference type="AlphaFoldDB" id="A0A8S1DDZ8"/>
<dbReference type="FunFam" id="2.120.10.30:FF:000045">
    <property type="entry name" value="Blast:Protein yellow"/>
    <property type="match status" value="1"/>
</dbReference>
<comment type="subcellular location">
    <subcellularLocation>
        <location evidence="1">Secreted</location>
    </subcellularLocation>
</comment>
<keyword evidence="7" id="KW-1185">Reference proteome</keyword>
<keyword evidence="4" id="KW-0325">Glycoprotein</keyword>
<name>A0A8S1DDZ8_9INSE</name>
<reference evidence="6 7" key="1">
    <citation type="submission" date="2020-04" db="EMBL/GenBank/DDBJ databases">
        <authorList>
            <person name="Alioto T."/>
            <person name="Alioto T."/>
            <person name="Gomez Garrido J."/>
        </authorList>
    </citation>
    <scope>NUCLEOTIDE SEQUENCE [LARGE SCALE GENOMIC DNA]</scope>
</reference>
<dbReference type="Proteomes" id="UP000494165">
    <property type="component" value="Unassembled WGS sequence"/>
</dbReference>
<dbReference type="InterPro" id="IPR017996">
    <property type="entry name" value="MRJP/yellow-related"/>
</dbReference>
<keyword evidence="3" id="KW-0964">Secreted</keyword>
<evidence type="ECO:0008006" key="8">
    <source>
        <dbReference type="Google" id="ProtNLM"/>
    </source>
</evidence>
<organism evidence="6 7">
    <name type="scientific">Cloeon dipterum</name>
    <dbReference type="NCBI Taxonomy" id="197152"/>
    <lineage>
        <taxon>Eukaryota</taxon>
        <taxon>Metazoa</taxon>
        <taxon>Ecdysozoa</taxon>
        <taxon>Arthropoda</taxon>
        <taxon>Hexapoda</taxon>
        <taxon>Insecta</taxon>
        <taxon>Pterygota</taxon>
        <taxon>Palaeoptera</taxon>
        <taxon>Ephemeroptera</taxon>
        <taxon>Pisciforma</taxon>
        <taxon>Baetidae</taxon>
        <taxon>Cloeon</taxon>
    </lineage>
</organism>
<dbReference type="Gene3D" id="2.120.10.30">
    <property type="entry name" value="TolB, C-terminal domain"/>
    <property type="match status" value="1"/>
</dbReference>
<dbReference type="PANTHER" id="PTHR10009">
    <property type="entry name" value="PROTEIN YELLOW-RELATED"/>
    <property type="match status" value="1"/>
</dbReference>
<evidence type="ECO:0000256" key="2">
    <source>
        <dbReference type="ARBA" id="ARBA00009127"/>
    </source>
</evidence>
<comment type="caution">
    <text evidence="6">The sequence shown here is derived from an EMBL/GenBank/DDBJ whole genome shotgun (WGS) entry which is preliminary data.</text>
</comment>
<dbReference type="PANTHER" id="PTHR10009:SF7">
    <property type="entry name" value="GH10609P-RELATED"/>
    <property type="match status" value="1"/>
</dbReference>
<feature type="region of interest" description="Disordered" evidence="5">
    <location>
        <begin position="115"/>
        <end position="137"/>
    </location>
</feature>
<evidence type="ECO:0000256" key="1">
    <source>
        <dbReference type="ARBA" id="ARBA00004613"/>
    </source>
</evidence>
<proteinExistence type="inferred from homology"/>